<name>A0A9Q0GPV3_9MAGN</name>
<dbReference type="InterPro" id="IPR011990">
    <property type="entry name" value="TPR-like_helical_dom_sf"/>
</dbReference>
<keyword evidence="3" id="KW-1185">Reference proteome</keyword>
<keyword evidence="1" id="KW-0677">Repeat</keyword>
<dbReference type="Pfam" id="PF01535">
    <property type="entry name" value="PPR"/>
    <property type="match status" value="1"/>
</dbReference>
<dbReference type="InterPro" id="IPR002885">
    <property type="entry name" value="PPR_rpt"/>
</dbReference>
<evidence type="ECO:0000313" key="2">
    <source>
        <dbReference type="EMBL" id="KAJ4950275.1"/>
    </source>
</evidence>
<evidence type="ECO:0008006" key="4">
    <source>
        <dbReference type="Google" id="ProtNLM"/>
    </source>
</evidence>
<dbReference type="Proteomes" id="UP001141806">
    <property type="component" value="Unassembled WGS sequence"/>
</dbReference>
<gene>
    <name evidence="2" type="ORF">NE237_027107</name>
</gene>
<proteinExistence type="predicted"/>
<evidence type="ECO:0000256" key="1">
    <source>
        <dbReference type="ARBA" id="ARBA00022737"/>
    </source>
</evidence>
<dbReference type="EMBL" id="JAMYWD010000012">
    <property type="protein sequence ID" value="KAJ4950275.1"/>
    <property type="molecule type" value="Genomic_DNA"/>
</dbReference>
<accession>A0A9Q0GPV3</accession>
<dbReference type="OrthoDB" id="9990610at2759"/>
<dbReference type="Gene3D" id="1.25.40.10">
    <property type="entry name" value="Tetratricopeptide repeat domain"/>
    <property type="match status" value="1"/>
</dbReference>
<comment type="caution">
    <text evidence="2">The sequence shown here is derived from an EMBL/GenBank/DDBJ whole genome shotgun (WGS) entry which is preliminary data.</text>
</comment>
<protein>
    <recommendedName>
        <fullName evidence="4">Pentatricopeptide repeat-containing protein</fullName>
    </recommendedName>
</protein>
<dbReference type="AlphaFoldDB" id="A0A9Q0GPV3"/>
<sequence>MSSGPIQGSSSMLLSSSLVTIHLRWPATNTILNLYIKCGRGLDGVLQLFDRMPLRDQVPWNSLIAALCRKFLWTTESSMGTLDVWRKIFESTEVKDLVFSNKTITTYDISVRHDDALLLLNEMQRVCEVKDGNSSDF</sequence>
<reference evidence="2" key="1">
    <citation type="journal article" date="2023" name="Plant J.">
        <title>The genome of the king protea, Protea cynaroides.</title>
        <authorList>
            <person name="Chang J."/>
            <person name="Duong T.A."/>
            <person name="Schoeman C."/>
            <person name="Ma X."/>
            <person name="Roodt D."/>
            <person name="Barker N."/>
            <person name="Li Z."/>
            <person name="Van de Peer Y."/>
            <person name="Mizrachi E."/>
        </authorList>
    </citation>
    <scope>NUCLEOTIDE SEQUENCE</scope>
    <source>
        <tissue evidence="2">Young leaves</tissue>
    </source>
</reference>
<evidence type="ECO:0000313" key="3">
    <source>
        <dbReference type="Proteomes" id="UP001141806"/>
    </source>
</evidence>
<organism evidence="2 3">
    <name type="scientific">Protea cynaroides</name>
    <dbReference type="NCBI Taxonomy" id="273540"/>
    <lineage>
        <taxon>Eukaryota</taxon>
        <taxon>Viridiplantae</taxon>
        <taxon>Streptophyta</taxon>
        <taxon>Embryophyta</taxon>
        <taxon>Tracheophyta</taxon>
        <taxon>Spermatophyta</taxon>
        <taxon>Magnoliopsida</taxon>
        <taxon>Proteales</taxon>
        <taxon>Proteaceae</taxon>
        <taxon>Protea</taxon>
    </lineage>
</organism>